<evidence type="ECO:0000313" key="2">
    <source>
        <dbReference type="EMBL" id="TPG05336.1"/>
    </source>
</evidence>
<protein>
    <recommendedName>
        <fullName evidence="1">Nitrogen regulatory protein P-II</fullName>
    </recommendedName>
</protein>
<gene>
    <name evidence="2" type="ORF">EAH84_15150</name>
</gene>
<dbReference type="InterPro" id="IPR002187">
    <property type="entry name" value="N-reg_PII"/>
</dbReference>
<dbReference type="Proteomes" id="UP000318413">
    <property type="component" value="Unassembled WGS sequence"/>
</dbReference>
<keyword evidence="3" id="KW-1185">Reference proteome</keyword>
<accession>A0A502C0P7</accession>
<proteinExistence type="predicted"/>
<dbReference type="AlphaFoldDB" id="A0A502C0P7"/>
<dbReference type="OrthoDB" id="1493510at2"/>
<dbReference type="RefSeq" id="WP_140872822.1">
    <property type="nucleotide sequence ID" value="NZ_RCZK01000026.1"/>
</dbReference>
<evidence type="ECO:0000256" key="1">
    <source>
        <dbReference type="ARBA" id="ARBA00015681"/>
    </source>
</evidence>
<dbReference type="GO" id="GO:0030234">
    <property type="term" value="F:enzyme regulator activity"/>
    <property type="evidence" value="ECO:0007669"/>
    <property type="project" value="InterPro"/>
</dbReference>
<dbReference type="GO" id="GO:0006808">
    <property type="term" value="P:regulation of nitrogen utilization"/>
    <property type="evidence" value="ECO:0007669"/>
    <property type="project" value="InterPro"/>
</dbReference>
<dbReference type="EMBL" id="RCZK01000026">
    <property type="protein sequence ID" value="TPG05336.1"/>
    <property type="molecule type" value="Genomic_DNA"/>
</dbReference>
<dbReference type="SUPFAM" id="SSF54913">
    <property type="entry name" value="GlnB-like"/>
    <property type="match status" value="1"/>
</dbReference>
<sequence>MTDRTTPLQLHSMRKLEAVVHAEDRGLVEHVLRDAGVTGWTMIRDVAGLGHTGFHQARTIFSDETGLVMFVGVGTHAVISVATSGLAGIFEHRPGVVFLSQVEVMRSDYFVSDLG</sequence>
<evidence type="ECO:0000313" key="3">
    <source>
        <dbReference type="Proteomes" id="UP000318413"/>
    </source>
</evidence>
<name>A0A502C0P7_9SPHN</name>
<dbReference type="Pfam" id="PF00543">
    <property type="entry name" value="P-II"/>
    <property type="match status" value="1"/>
</dbReference>
<dbReference type="InterPro" id="IPR011322">
    <property type="entry name" value="N-reg_PII-like_a/b"/>
</dbReference>
<reference evidence="2 3" key="1">
    <citation type="journal article" date="2019" name="Environ. Microbiol.">
        <title>Species interactions and distinct microbial communities in high Arctic permafrost affected cryosols are associated with the CH4 and CO2 gas fluxes.</title>
        <authorList>
            <person name="Altshuler I."/>
            <person name="Hamel J."/>
            <person name="Turney S."/>
            <person name="Magnuson E."/>
            <person name="Levesque R."/>
            <person name="Greer C."/>
            <person name="Whyte L.G."/>
        </authorList>
    </citation>
    <scope>NUCLEOTIDE SEQUENCE [LARGE SCALE GENOMIC DNA]</scope>
    <source>
        <strain evidence="2 3">S5.1</strain>
    </source>
</reference>
<organism evidence="2 3">
    <name type="scientific">Sphingomonas oligophenolica</name>
    <dbReference type="NCBI Taxonomy" id="301154"/>
    <lineage>
        <taxon>Bacteria</taxon>
        <taxon>Pseudomonadati</taxon>
        <taxon>Pseudomonadota</taxon>
        <taxon>Alphaproteobacteria</taxon>
        <taxon>Sphingomonadales</taxon>
        <taxon>Sphingomonadaceae</taxon>
        <taxon>Sphingomonas</taxon>
    </lineage>
</organism>
<comment type="caution">
    <text evidence="2">The sequence shown here is derived from an EMBL/GenBank/DDBJ whole genome shotgun (WGS) entry which is preliminary data.</text>
</comment>
<dbReference type="Gene3D" id="3.30.70.120">
    <property type="match status" value="1"/>
</dbReference>
<dbReference type="InterPro" id="IPR015867">
    <property type="entry name" value="N-reg_PII/ATP_PRibTrfase_C"/>
</dbReference>